<evidence type="ECO:0000256" key="4">
    <source>
        <dbReference type="SAM" id="MobiDB-lite"/>
    </source>
</evidence>
<dbReference type="SMART" id="SM00342">
    <property type="entry name" value="HTH_ARAC"/>
    <property type="match status" value="1"/>
</dbReference>
<keyword evidence="7" id="KW-1185">Reference proteome</keyword>
<keyword evidence="2" id="KW-0238">DNA-binding</keyword>
<keyword evidence="3" id="KW-0804">Transcription</keyword>
<dbReference type="PANTHER" id="PTHR43436">
    <property type="entry name" value="ARAC-FAMILY TRANSCRIPTIONAL REGULATOR"/>
    <property type="match status" value="1"/>
</dbReference>
<evidence type="ECO:0000256" key="2">
    <source>
        <dbReference type="ARBA" id="ARBA00023125"/>
    </source>
</evidence>
<comment type="caution">
    <text evidence="6">The sequence shown here is derived from an EMBL/GenBank/DDBJ whole genome shotgun (WGS) entry which is preliminary data.</text>
</comment>
<organism evidence="6 7">
    <name type="scientific">Dyella lutea</name>
    <dbReference type="NCBI Taxonomy" id="2950441"/>
    <lineage>
        <taxon>Bacteria</taxon>
        <taxon>Pseudomonadati</taxon>
        <taxon>Pseudomonadota</taxon>
        <taxon>Gammaproteobacteria</taxon>
        <taxon>Lysobacterales</taxon>
        <taxon>Rhodanobacteraceae</taxon>
        <taxon>Dyella</taxon>
    </lineage>
</organism>
<dbReference type="Pfam" id="PF06719">
    <property type="entry name" value="AraC_N"/>
    <property type="match status" value="1"/>
</dbReference>
<evidence type="ECO:0000256" key="1">
    <source>
        <dbReference type="ARBA" id="ARBA00023015"/>
    </source>
</evidence>
<dbReference type="SUPFAM" id="SSF46689">
    <property type="entry name" value="Homeodomain-like"/>
    <property type="match status" value="2"/>
</dbReference>
<dbReference type="Pfam" id="PF12833">
    <property type="entry name" value="HTH_18"/>
    <property type="match status" value="1"/>
</dbReference>
<dbReference type="PROSITE" id="PS01124">
    <property type="entry name" value="HTH_ARAC_FAMILY_2"/>
    <property type="match status" value="1"/>
</dbReference>
<dbReference type="EMBL" id="JAMZEK010000003">
    <property type="protein sequence ID" value="MCP1375028.1"/>
    <property type="molecule type" value="Genomic_DNA"/>
</dbReference>
<feature type="domain" description="HTH araC/xylS-type" evidence="5">
    <location>
        <begin position="203"/>
        <end position="301"/>
    </location>
</feature>
<sequence>MKNSNPLLAASGRATHDRRELASRVERYASPEGGCGRWHPRLAFYRAEAPEPRLSMVYDPALVLVAQGAKQVILGGEVYRYDESNYLLSAFDLPAHCQVVEASPERPYLCVKLCLDMDLLRELLASAPAALPGATGLGLAVSPLDPGMLDAVLRLVRLIETPDDMAVLGPLVEREILYRLLIGPQGSRLRQRAVAGSRSQQVARAIDWLRRHYRQPLRISDLAAEVAMSASSLHHHFRTVTAMSPLQYQKQLRLQEARRLLMSEAGDVASVAHRVGYESPSQFSREYSRQFGAPPSRDVEQLRRSLGQQTASA</sequence>
<evidence type="ECO:0000313" key="6">
    <source>
        <dbReference type="EMBL" id="MCP1375028.1"/>
    </source>
</evidence>
<name>A0ABT1FF34_9GAMM</name>
<dbReference type="PANTHER" id="PTHR43436:SF1">
    <property type="entry name" value="TRANSCRIPTIONAL REGULATORY PROTEIN"/>
    <property type="match status" value="1"/>
</dbReference>
<keyword evidence="1" id="KW-0805">Transcription regulation</keyword>
<dbReference type="InterPro" id="IPR009594">
    <property type="entry name" value="Tscrpt_reg_HTH_AraC_N"/>
</dbReference>
<dbReference type="RefSeq" id="WP_253567198.1">
    <property type="nucleotide sequence ID" value="NZ_JAMZEK010000003.1"/>
</dbReference>
<evidence type="ECO:0000313" key="7">
    <source>
        <dbReference type="Proteomes" id="UP001204615"/>
    </source>
</evidence>
<gene>
    <name evidence="6" type="ORF">NC595_13315</name>
</gene>
<dbReference type="Proteomes" id="UP001204615">
    <property type="component" value="Unassembled WGS sequence"/>
</dbReference>
<dbReference type="InterPro" id="IPR009057">
    <property type="entry name" value="Homeodomain-like_sf"/>
</dbReference>
<feature type="region of interest" description="Disordered" evidence="4">
    <location>
        <begin position="279"/>
        <end position="313"/>
    </location>
</feature>
<evidence type="ECO:0000256" key="3">
    <source>
        <dbReference type="ARBA" id="ARBA00023163"/>
    </source>
</evidence>
<dbReference type="InterPro" id="IPR018060">
    <property type="entry name" value="HTH_AraC"/>
</dbReference>
<reference evidence="6 7" key="1">
    <citation type="submission" date="2022-06" db="EMBL/GenBank/DDBJ databases">
        <title>Dyella sp. Sa strain:Sa Genome sequencing.</title>
        <authorList>
            <person name="Park S."/>
        </authorList>
    </citation>
    <scope>NUCLEOTIDE SEQUENCE [LARGE SCALE GENOMIC DNA]</scope>
    <source>
        <strain evidence="6 7">Sa</strain>
    </source>
</reference>
<protein>
    <submittedName>
        <fullName evidence="6">AraC family transcriptional regulator</fullName>
    </submittedName>
</protein>
<dbReference type="InterPro" id="IPR018062">
    <property type="entry name" value="HTH_AraC-typ_CS"/>
</dbReference>
<accession>A0ABT1FF34</accession>
<evidence type="ECO:0000259" key="5">
    <source>
        <dbReference type="PROSITE" id="PS01124"/>
    </source>
</evidence>
<proteinExistence type="predicted"/>
<dbReference type="Gene3D" id="1.10.10.60">
    <property type="entry name" value="Homeodomain-like"/>
    <property type="match status" value="2"/>
</dbReference>
<dbReference type="PROSITE" id="PS00041">
    <property type="entry name" value="HTH_ARAC_FAMILY_1"/>
    <property type="match status" value="1"/>
</dbReference>